<dbReference type="RefSeq" id="WP_172596408.1">
    <property type="nucleotide sequence ID" value="NZ_AP019367.1"/>
</dbReference>
<dbReference type="NCBIfam" id="TIGR01764">
    <property type="entry name" value="excise"/>
    <property type="match status" value="1"/>
</dbReference>
<dbReference type="AlphaFoldDB" id="A0A3G9JZF7"/>
<gene>
    <name evidence="3" type="ORF">Pcatena_13850</name>
</gene>
<dbReference type="SUPFAM" id="SSF46955">
    <property type="entry name" value="Putative DNA-binding domain"/>
    <property type="match status" value="1"/>
</dbReference>
<dbReference type="EMBL" id="AP019367">
    <property type="protein sequence ID" value="BBH50798.1"/>
    <property type="molecule type" value="Genomic_DNA"/>
</dbReference>
<evidence type="ECO:0000259" key="2">
    <source>
        <dbReference type="Pfam" id="PF12728"/>
    </source>
</evidence>
<feature type="compositionally biased region" description="Low complexity" evidence="1">
    <location>
        <begin position="234"/>
        <end position="248"/>
    </location>
</feature>
<dbReference type="InterPro" id="IPR009061">
    <property type="entry name" value="DNA-bd_dom_put_sf"/>
</dbReference>
<feature type="domain" description="Helix-turn-helix" evidence="2">
    <location>
        <begin position="250"/>
        <end position="293"/>
    </location>
</feature>
<feature type="compositionally biased region" description="Basic and acidic residues" evidence="1">
    <location>
        <begin position="109"/>
        <end position="118"/>
    </location>
</feature>
<dbReference type="GO" id="GO:0003677">
    <property type="term" value="F:DNA binding"/>
    <property type="evidence" value="ECO:0007669"/>
    <property type="project" value="InterPro"/>
</dbReference>
<evidence type="ECO:0000313" key="3">
    <source>
        <dbReference type="EMBL" id="BBH50798.1"/>
    </source>
</evidence>
<feature type="compositionally biased region" description="Basic and acidic residues" evidence="1">
    <location>
        <begin position="157"/>
        <end position="172"/>
    </location>
</feature>
<reference evidence="4" key="1">
    <citation type="submission" date="2018-11" db="EMBL/GenBank/DDBJ databases">
        <title>Comparative genomics of Parolsenella catena and Libanicoccus massiliensis: Reclassification of Libanicoccus massiliensis as Parolsenella massiliensis comb. nov.</title>
        <authorList>
            <person name="Sakamoto M."/>
            <person name="Ikeyama N."/>
            <person name="Murakami T."/>
            <person name="Mori H."/>
            <person name="Yuki M."/>
            <person name="Ohkuma M."/>
        </authorList>
    </citation>
    <scope>NUCLEOTIDE SEQUENCE [LARGE SCALE GENOMIC DNA]</scope>
    <source>
        <strain evidence="4">JCM 31932</strain>
    </source>
</reference>
<evidence type="ECO:0000313" key="4">
    <source>
        <dbReference type="Proteomes" id="UP000273154"/>
    </source>
</evidence>
<name>A0A3G9JZF7_9ACTN</name>
<dbReference type="KEGG" id="pcat:Pcatena_13850"/>
<feature type="compositionally biased region" description="Basic and acidic residues" evidence="1">
    <location>
        <begin position="204"/>
        <end position="217"/>
    </location>
</feature>
<dbReference type="InterPro" id="IPR041657">
    <property type="entry name" value="HTH_17"/>
</dbReference>
<dbReference type="GeneID" id="88849529"/>
<dbReference type="InterPro" id="IPR010093">
    <property type="entry name" value="SinI_DNA-bd"/>
</dbReference>
<sequence>MRSETSEALGRLVSIFVAAIEGVGEVIPDSAIDQLAADPLGTCERLNELALSCGAIDEGVDTALAAIYESMDAADARGNVDEECVAHVVAAWTSTHVERPAEEPAAAEAKPESEEKPAAETQAGAGSEEGEPAEKPKRRRNRKRREAEEPEAANEPETPREEQPTEKADVKPGRRSRARARGIEQTESSEGPEKPKRDRKRAAKTVEERAEASERPTGHAGTEPAAREQLPVHEASASPADAEASAPETLSVDQATAILGVSRPTIYKLIESGELPAHKKGRSWRISAAAVADRASGK</sequence>
<protein>
    <recommendedName>
        <fullName evidence="2">Helix-turn-helix domain-containing protein</fullName>
    </recommendedName>
</protein>
<organism evidence="3 4">
    <name type="scientific">Parolsenella catena</name>
    <dbReference type="NCBI Taxonomy" id="2003188"/>
    <lineage>
        <taxon>Bacteria</taxon>
        <taxon>Bacillati</taxon>
        <taxon>Actinomycetota</taxon>
        <taxon>Coriobacteriia</taxon>
        <taxon>Coriobacteriales</taxon>
        <taxon>Atopobiaceae</taxon>
        <taxon>Parolsenella</taxon>
    </lineage>
</organism>
<evidence type="ECO:0000256" key="1">
    <source>
        <dbReference type="SAM" id="MobiDB-lite"/>
    </source>
</evidence>
<dbReference type="Pfam" id="PF12728">
    <property type="entry name" value="HTH_17"/>
    <property type="match status" value="1"/>
</dbReference>
<proteinExistence type="predicted"/>
<feature type="region of interest" description="Disordered" evidence="1">
    <location>
        <begin position="96"/>
        <end position="249"/>
    </location>
</feature>
<dbReference type="Proteomes" id="UP000273154">
    <property type="component" value="Chromosome"/>
</dbReference>
<keyword evidence="4" id="KW-1185">Reference proteome</keyword>
<accession>A0A3G9JZF7</accession>